<dbReference type="EMBL" id="QSCR01000022">
    <property type="protein sequence ID" value="RGY15924.1"/>
    <property type="molecule type" value="Genomic_DNA"/>
</dbReference>
<dbReference type="Proteomes" id="UP000286038">
    <property type="component" value="Unassembled WGS sequence"/>
</dbReference>
<evidence type="ECO:0000256" key="3">
    <source>
        <dbReference type="ARBA" id="ARBA00022729"/>
    </source>
</evidence>
<keyword evidence="5" id="KW-0998">Cell outer membrane</keyword>
<dbReference type="PROSITE" id="PS51257">
    <property type="entry name" value="PROKAR_LIPOPROTEIN"/>
    <property type="match status" value="1"/>
</dbReference>
<gene>
    <name evidence="8" type="ORF">DWW18_17580</name>
    <name evidence="10" type="ORF">DWZ68_16250</name>
    <name evidence="9" type="ORF">DXA50_12370</name>
</gene>
<evidence type="ECO:0000313" key="10">
    <source>
        <dbReference type="EMBL" id="RHM40127.1"/>
    </source>
</evidence>
<keyword evidence="4" id="KW-0472">Membrane</keyword>
<proteinExistence type="inferred from homology"/>
<evidence type="ECO:0000313" key="11">
    <source>
        <dbReference type="Proteomes" id="UP000283589"/>
    </source>
</evidence>
<dbReference type="EMBL" id="QRZA01000033">
    <property type="protein sequence ID" value="RGV31418.1"/>
    <property type="molecule type" value="Genomic_DNA"/>
</dbReference>
<feature type="domain" description="SusD-like N-terminal" evidence="7">
    <location>
        <begin position="120"/>
        <end position="248"/>
    </location>
</feature>
<dbReference type="CDD" id="cd08977">
    <property type="entry name" value="SusD"/>
    <property type="match status" value="1"/>
</dbReference>
<dbReference type="Proteomes" id="UP000286063">
    <property type="component" value="Unassembled WGS sequence"/>
</dbReference>
<dbReference type="InterPro" id="IPR033985">
    <property type="entry name" value="SusD-like_N"/>
</dbReference>
<dbReference type="EMBL" id="QRPV01000032">
    <property type="protein sequence ID" value="RHM40127.1"/>
    <property type="molecule type" value="Genomic_DNA"/>
</dbReference>
<dbReference type="Proteomes" id="UP000283589">
    <property type="component" value="Unassembled WGS sequence"/>
</dbReference>
<feature type="domain" description="RagB/SusD" evidence="6">
    <location>
        <begin position="345"/>
        <end position="478"/>
    </location>
</feature>
<evidence type="ECO:0000256" key="1">
    <source>
        <dbReference type="ARBA" id="ARBA00004442"/>
    </source>
</evidence>
<protein>
    <submittedName>
        <fullName evidence="8">RagB/SusD family nutrient uptake outer membrane protein</fullName>
    </submittedName>
</protein>
<evidence type="ECO:0000256" key="5">
    <source>
        <dbReference type="ARBA" id="ARBA00023237"/>
    </source>
</evidence>
<evidence type="ECO:0000256" key="2">
    <source>
        <dbReference type="ARBA" id="ARBA00006275"/>
    </source>
</evidence>
<name>A0A412WVS4_9BACT</name>
<organism evidence="8 11">
    <name type="scientific">Butyricimonas virosa</name>
    <dbReference type="NCBI Taxonomy" id="544645"/>
    <lineage>
        <taxon>Bacteria</taxon>
        <taxon>Pseudomonadati</taxon>
        <taxon>Bacteroidota</taxon>
        <taxon>Bacteroidia</taxon>
        <taxon>Bacteroidales</taxon>
        <taxon>Odoribacteraceae</taxon>
        <taxon>Butyricimonas</taxon>
    </lineage>
</organism>
<dbReference type="Pfam" id="PF07980">
    <property type="entry name" value="SusD_RagB"/>
    <property type="match status" value="1"/>
</dbReference>
<evidence type="ECO:0000313" key="8">
    <source>
        <dbReference type="EMBL" id="RGV31418.1"/>
    </source>
</evidence>
<dbReference type="AlphaFoldDB" id="A0A412WVS4"/>
<dbReference type="OrthoDB" id="630434at2"/>
<evidence type="ECO:0000259" key="7">
    <source>
        <dbReference type="Pfam" id="PF14322"/>
    </source>
</evidence>
<accession>A0A412WVS4</accession>
<evidence type="ECO:0000256" key="4">
    <source>
        <dbReference type="ARBA" id="ARBA00023136"/>
    </source>
</evidence>
<comment type="caution">
    <text evidence="8">The sequence shown here is derived from an EMBL/GenBank/DDBJ whole genome shotgun (WGS) entry which is preliminary data.</text>
</comment>
<dbReference type="Gene3D" id="1.25.40.390">
    <property type="match status" value="2"/>
</dbReference>
<dbReference type="InterPro" id="IPR012944">
    <property type="entry name" value="SusD_RagB_dom"/>
</dbReference>
<evidence type="ECO:0000313" key="9">
    <source>
        <dbReference type="EMBL" id="RGY15924.1"/>
    </source>
</evidence>
<comment type="similarity">
    <text evidence="2">Belongs to the SusD family.</text>
</comment>
<dbReference type="InterPro" id="IPR011990">
    <property type="entry name" value="TPR-like_helical_dom_sf"/>
</dbReference>
<evidence type="ECO:0000313" key="13">
    <source>
        <dbReference type="Proteomes" id="UP000286063"/>
    </source>
</evidence>
<reference evidence="11 12" key="1">
    <citation type="submission" date="2018-08" db="EMBL/GenBank/DDBJ databases">
        <title>A genome reference for cultivated species of the human gut microbiota.</title>
        <authorList>
            <person name="Zou Y."/>
            <person name="Xue W."/>
            <person name="Luo G."/>
        </authorList>
    </citation>
    <scope>NUCLEOTIDE SEQUENCE [LARGE SCALE GENOMIC DNA]</scope>
    <source>
        <strain evidence="8 11">AF14-49</strain>
        <strain evidence="10 12">AF34-33</strain>
        <strain evidence="9 13">OF02-7</strain>
    </source>
</reference>
<evidence type="ECO:0000259" key="6">
    <source>
        <dbReference type="Pfam" id="PF07980"/>
    </source>
</evidence>
<dbReference type="Pfam" id="PF14322">
    <property type="entry name" value="SusD-like_3"/>
    <property type="match status" value="1"/>
</dbReference>
<evidence type="ECO:0000313" key="12">
    <source>
        <dbReference type="Proteomes" id="UP000286038"/>
    </source>
</evidence>
<comment type="subcellular location">
    <subcellularLocation>
        <location evidence="1">Cell outer membrane</location>
    </subcellularLocation>
</comment>
<keyword evidence="3" id="KW-0732">Signal</keyword>
<dbReference type="GO" id="GO:0009279">
    <property type="term" value="C:cell outer membrane"/>
    <property type="evidence" value="ECO:0007669"/>
    <property type="project" value="UniProtKB-SubCell"/>
</dbReference>
<dbReference type="SUPFAM" id="SSF48452">
    <property type="entry name" value="TPR-like"/>
    <property type="match status" value="1"/>
</dbReference>
<sequence length="490" mass="56122">MLKFKIEEMNIKDIFKWVILAVWTLSWGGCSDFLNEESQDEVIPKTVTDFSELLMGSGYPSVSNYPGAICAQLDDDKEMNWLGQELVGNVLGSTEAEAWFPMFTWQPDMFRRNEGVVLASTEYYQFYERIKGCNAVLDYIGDAIGTEAEREKVQAEALALRAYYYFWLVNLYGEPYNYNKTALGVPLKLVSAVNEEIGGPRETVEKVYERILEDLNASARLFEKYEVVIGNYRINLPAVKVLLSRVYLYMEQWSDAAQAATEAIRLGKGLSDLTSLEDGDFAGMNSYTMNETLWIFGSSIASFSSAFTFSSDLLSLYTANDKRMGMYIIEDYAAGGKFRGYIYNKYGVEGEPRQCLRLSEAYLNRAEAYAQMPDKSAEALSDLNELRKKRIEGYEDVNITDPVALLDTIRKERRLELCFEGHRWFDLRRYGMPEIKHVYQESETAPKMVYTLKEKDRMYTLPIPPSVMEKNRQLVQNVSDSEPLRQGVVE</sequence>
<dbReference type="STRING" id="1121130.GCA_000519105_02811"/>